<dbReference type="InterPro" id="IPR006597">
    <property type="entry name" value="Sel1-like"/>
</dbReference>
<accession>A0A1I8F962</accession>
<dbReference type="Proteomes" id="UP000095280">
    <property type="component" value="Unplaced"/>
</dbReference>
<sequence>HLQGPAACGQPPQKGLPKKVLSADPPSWGYAEGQLQLGLMHYTGITQAGIRGPEEGPEVLHSGLAGSRATLWHFFYLAPQMHAAAAPACCDPARSRRRVVQEWWPSGGRWSEPAHGGAPALQGGIRQRLCRPASLFCFWPTPGYEVAQSNAALHSGPESRGRSSQPTSPYSRAAPAVWSRQPARASAQARLKLADYHYYGLGGPANLEQAASLYRAASEQQSNAQATCSTWPICTRGASAWREICIWPSATTIRLAEASADAYMPVMLALCRLAVEFVMDYLRGGNYSVADLISLLSFSNFWPSATLPPPEQQRGPDSIRLGQAAYDEDGESPDSANQQRQYLPWAAGSRFLGFPAAHCPWPAGK</sequence>
<evidence type="ECO:0000313" key="2">
    <source>
        <dbReference type="Proteomes" id="UP000095280"/>
    </source>
</evidence>
<dbReference type="WBParaSite" id="maker-unitig_25368-snap-gene-0.1-mRNA-1">
    <property type="protein sequence ID" value="maker-unitig_25368-snap-gene-0.1-mRNA-1"/>
    <property type="gene ID" value="maker-unitig_25368-snap-gene-0.1"/>
</dbReference>
<dbReference type="AlphaFoldDB" id="A0A1I8F962"/>
<evidence type="ECO:0000313" key="3">
    <source>
        <dbReference type="WBParaSite" id="maker-unitig_25368-snap-gene-0.1-mRNA-1"/>
    </source>
</evidence>
<dbReference type="SMART" id="SM00671">
    <property type="entry name" value="SEL1"/>
    <property type="match status" value="1"/>
</dbReference>
<dbReference type="InterPro" id="IPR011990">
    <property type="entry name" value="TPR-like_helical_dom_sf"/>
</dbReference>
<protein>
    <submittedName>
        <fullName evidence="3">Sel1 repeat family protein</fullName>
    </submittedName>
</protein>
<name>A0A1I8F962_9PLAT</name>
<evidence type="ECO:0000256" key="1">
    <source>
        <dbReference type="SAM" id="MobiDB-lite"/>
    </source>
</evidence>
<keyword evidence="2" id="KW-1185">Reference proteome</keyword>
<dbReference type="Gene3D" id="1.25.40.10">
    <property type="entry name" value="Tetratricopeptide repeat domain"/>
    <property type="match status" value="1"/>
</dbReference>
<feature type="region of interest" description="Disordered" evidence="1">
    <location>
        <begin position="1"/>
        <end position="22"/>
    </location>
</feature>
<organism evidence="2 3">
    <name type="scientific">Macrostomum lignano</name>
    <dbReference type="NCBI Taxonomy" id="282301"/>
    <lineage>
        <taxon>Eukaryota</taxon>
        <taxon>Metazoa</taxon>
        <taxon>Spiralia</taxon>
        <taxon>Lophotrochozoa</taxon>
        <taxon>Platyhelminthes</taxon>
        <taxon>Rhabditophora</taxon>
        <taxon>Macrostomorpha</taxon>
        <taxon>Macrostomida</taxon>
        <taxon>Macrostomidae</taxon>
        <taxon>Macrostomum</taxon>
    </lineage>
</organism>
<reference evidence="3" key="1">
    <citation type="submission" date="2016-11" db="UniProtKB">
        <authorList>
            <consortium name="WormBaseParasite"/>
        </authorList>
    </citation>
    <scope>IDENTIFICATION</scope>
</reference>
<feature type="region of interest" description="Disordered" evidence="1">
    <location>
        <begin position="150"/>
        <end position="176"/>
    </location>
</feature>
<proteinExistence type="predicted"/>